<dbReference type="SUPFAM" id="SSF55753">
    <property type="entry name" value="Actin depolymerizing proteins"/>
    <property type="match status" value="3"/>
</dbReference>
<accession>A0A9W9RSM4</accession>
<feature type="compositionally biased region" description="Basic and acidic residues" evidence="1">
    <location>
        <begin position="246"/>
        <end position="257"/>
    </location>
</feature>
<reference evidence="4" key="1">
    <citation type="submission" date="2022-12" db="EMBL/GenBank/DDBJ databases">
        <authorList>
            <person name="Petersen C."/>
        </authorList>
    </citation>
    <scope>NUCLEOTIDE SEQUENCE</scope>
    <source>
        <strain evidence="4">IBT 3081</strain>
    </source>
</reference>
<feature type="compositionally biased region" description="Basic and acidic residues" evidence="1">
    <location>
        <begin position="905"/>
        <end position="914"/>
    </location>
</feature>
<feature type="compositionally biased region" description="Polar residues" evidence="1">
    <location>
        <begin position="258"/>
        <end position="280"/>
    </location>
</feature>
<dbReference type="PANTHER" id="PTHR11977">
    <property type="entry name" value="VILLIN"/>
    <property type="match status" value="1"/>
</dbReference>
<feature type="compositionally biased region" description="Polar residues" evidence="1">
    <location>
        <begin position="396"/>
        <end position="413"/>
    </location>
</feature>
<dbReference type="GO" id="GO:0015629">
    <property type="term" value="C:actin cytoskeleton"/>
    <property type="evidence" value="ECO:0007669"/>
    <property type="project" value="TreeGrafter"/>
</dbReference>
<feature type="compositionally biased region" description="Polar residues" evidence="1">
    <location>
        <begin position="1331"/>
        <end position="1348"/>
    </location>
</feature>
<dbReference type="Pfam" id="PF13254">
    <property type="entry name" value="DUF4045"/>
    <property type="match status" value="2"/>
</dbReference>
<feature type="compositionally biased region" description="Low complexity" evidence="1">
    <location>
        <begin position="1080"/>
        <end position="1095"/>
    </location>
</feature>
<feature type="compositionally biased region" description="Basic and acidic residues" evidence="1">
    <location>
        <begin position="850"/>
        <end position="865"/>
    </location>
</feature>
<proteinExistence type="predicted"/>
<feature type="compositionally biased region" description="Polar residues" evidence="1">
    <location>
        <begin position="666"/>
        <end position="677"/>
    </location>
</feature>
<dbReference type="GO" id="GO:0051016">
    <property type="term" value="P:barbed-end actin filament capping"/>
    <property type="evidence" value="ECO:0007669"/>
    <property type="project" value="TreeGrafter"/>
</dbReference>
<feature type="compositionally biased region" description="Low complexity" evidence="1">
    <location>
        <begin position="1036"/>
        <end position="1051"/>
    </location>
</feature>
<feature type="compositionally biased region" description="Low complexity" evidence="1">
    <location>
        <begin position="358"/>
        <end position="369"/>
    </location>
</feature>
<feature type="domain" description="DUF4045" evidence="2">
    <location>
        <begin position="743"/>
        <end position="924"/>
    </location>
</feature>
<dbReference type="GO" id="GO:0051015">
    <property type="term" value="F:actin filament binding"/>
    <property type="evidence" value="ECO:0007669"/>
    <property type="project" value="InterPro"/>
</dbReference>
<feature type="domain" description="DUF4045" evidence="2">
    <location>
        <begin position="8"/>
        <end position="630"/>
    </location>
</feature>
<dbReference type="InterPro" id="IPR029006">
    <property type="entry name" value="ADF-H/Gelsolin-like_dom_sf"/>
</dbReference>
<dbReference type="EMBL" id="JAPZBT010000003">
    <property type="protein sequence ID" value="KAJ5365660.1"/>
    <property type="molecule type" value="Genomic_DNA"/>
</dbReference>
<feature type="compositionally biased region" description="Pro residues" evidence="1">
    <location>
        <begin position="1373"/>
        <end position="1392"/>
    </location>
</feature>
<feature type="region of interest" description="Disordered" evidence="1">
    <location>
        <begin position="920"/>
        <end position="1163"/>
    </location>
</feature>
<dbReference type="Proteomes" id="UP001147752">
    <property type="component" value="Unassembled WGS sequence"/>
</dbReference>
<feature type="compositionally biased region" description="Polar residues" evidence="1">
    <location>
        <begin position="818"/>
        <end position="830"/>
    </location>
</feature>
<dbReference type="PANTHER" id="PTHR11977:SF133">
    <property type="entry name" value="DUF4045 DOMAIN-CONTAINING PROTEIN"/>
    <property type="match status" value="1"/>
</dbReference>
<feature type="region of interest" description="Disordered" evidence="1">
    <location>
        <begin position="1183"/>
        <end position="1462"/>
    </location>
</feature>
<feature type="compositionally biased region" description="Polar residues" evidence="1">
    <location>
        <begin position="1395"/>
        <end position="1412"/>
    </location>
</feature>
<protein>
    <submittedName>
        <fullName evidence="4">Small GTPase superfamily ARF/SAR type</fullName>
    </submittedName>
</protein>
<dbReference type="GeneID" id="81465459"/>
<comment type="caution">
    <text evidence="4">The sequence shown here is derived from an EMBL/GenBank/DDBJ whole genome shotgun (WGS) entry which is preliminary data.</text>
</comment>
<dbReference type="RefSeq" id="XP_056577127.1">
    <property type="nucleotide sequence ID" value="XM_056726276.1"/>
</dbReference>
<feature type="compositionally biased region" description="Acidic residues" evidence="1">
    <location>
        <begin position="1133"/>
        <end position="1143"/>
    </location>
</feature>
<evidence type="ECO:0000259" key="3">
    <source>
        <dbReference type="Pfam" id="PF25480"/>
    </source>
</evidence>
<gene>
    <name evidence="4" type="ORF">N7517_008546</name>
</gene>
<reference evidence="4" key="2">
    <citation type="journal article" date="2023" name="IMA Fungus">
        <title>Comparative genomic study of the Penicillium genus elucidates a diverse pangenome and 15 lateral gene transfer events.</title>
        <authorList>
            <person name="Petersen C."/>
            <person name="Sorensen T."/>
            <person name="Nielsen M.R."/>
            <person name="Sondergaard T.E."/>
            <person name="Sorensen J.L."/>
            <person name="Fitzpatrick D.A."/>
            <person name="Frisvad J.C."/>
            <person name="Nielsen K.L."/>
        </authorList>
    </citation>
    <scope>NUCLEOTIDE SEQUENCE</scope>
    <source>
        <strain evidence="4">IBT 3081</strain>
    </source>
</reference>
<feature type="compositionally biased region" description="Basic and acidic residues" evidence="1">
    <location>
        <begin position="291"/>
        <end position="301"/>
    </location>
</feature>
<dbReference type="Gene3D" id="3.40.20.10">
    <property type="entry name" value="Severin"/>
    <property type="match status" value="3"/>
</dbReference>
<feature type="compositionally biased region" description="Polar residues" evidence="1">
    <location>
        <begin position="612"/>
        <end position="624"/>
    </location>
</feature>
<feature type="region of interest" description="Disordered" evidence="1">
    <location>
        <begin position="22"/>
        <end position="865"/>
    </location>
</feature>
<feature type="compositionally biased region" description="Low complexity" evidence="1">
    <location>
        <begin position="688"/>
        <end position="698"/>
    </location>
</feature>
<feature type="compositionally biased region" description="Polar residues" evidence="1">
    <location>
        <begin position="177"/>
        <end position="190"/>
    </location>
</feature>
<dbReference type="Pfam" id="PF25480">
    <property type="entry name" value="DUF7904"/>
    <property type="match status" value="1"/>
</dbReference>
<feature type="compositionally biased region" description="Low complexity" evidence="1">
    <location>
        <begin position="991"/>
        <end position="1006"/>
    </location>
</feature>
<feature type="compositionally biased region" description="Acidic residues" evidence="1">
    <location>
        <begin position="784"/>
        <end position="799"/>
    </location>
</feature>
<name>A0A9W9RSM4_9EURO</name>
<dbReference type="GO" id="GO:0005546">
    <property type="term" value="F:phosphatidylinositol-4,5-bisphosphate binding"/>
    <property type="evidence" value="ECO:0007669"/>
    <property type="project" value="TreeGrafter"/>
</dbReference>
<dbReference type="OrthoDB" id="6375767at2759"/>
<feature type="compositionally biased region" description="Polar residues" evidence="1">
    <location>
        <begin position="105"/>
        <end position="114"/>
    </location>
</feature>
<feature type="compositionally biased region" description="Low complexity" evidence="1">
    <location>
        <begin position="1238"/>
        <end position="1248"/>
    </location>
</feature>
<dbReference type="InterPro" id="IPR057226">
    <property type="entry name" value="DUF7904"/>
</dbReference>
<feature type="compositionally biased region" description="Low complexity" evidence="1">
    <location>
        <begin position="131"/>
        <end position="143"/>
    </location>
</feature>
<dbReference type="InterPro" id="IPR025118">
    <property type="entry name" value="DUF4045"/>
</dbReference>
<feature type="compositionally biased region" description="Pro residues" evidence="1">
    <location>
        <begin position="92"/>
        <end position="103"/>
    </location>
</feature>
<feature type="compositionally biased region" description="Polar residues" evidence="1">
    <location>
        <begin position="433"/>
        <end position="450"/>
    </location>
</feature>
<evidence type="ECO:0000313" key="4">
    <source>
        <dbReference type="EMBL" id="KAJ5365660.1"/>
    </source>
</evidence>
<dbReference type="GO" id="GO:0051014">
    <property type="term" value="P:actin filament severing"/>
    <property type="evidence" value="ECO:0007669"/>
    <property type="project" value="TreeGrafter"/>
</dbReference>
<evidence type="ECO:0000313" key="5">
    <source>
        <dbReference type="Proteomes" id="UP001147752"/>
    </source>
</evidence>
<feature type="compositionally biased region" description="Polar residues" evidence="1">
    <location>
        <begin position="1116"/>
        <end position="1129"/>
    </location>
</feature>
<feature type="compositionally biased region" description="Basic and acidic residues" evidence="1">
    <location>
        <begin position="220"/>
        <end position="229"/>
    </location>
</feature>
<feature type="domain" description="DUF7904" evidence="3">
    <location>
        <begin position="1529"/>
        <end position="1627"/>
    </location>
</feature>
<dbReference type="GO" id="GO:0005737">
    <property type="term" value="C:cytoplasm"/>
    <property type="evidence" value="ECO:0007669"/>
    <property type="project" value="TreeGrafter"/>
</dbReference>
<dbReference type="GO" id="GO:0008154">
    <property type="term" value="P:actin polymerization or depolymerization"/>
    <property type="evidence" value="ECO:0007669"/>
    <property type="project" value="TreeGrafter"/>
</dbReference>
<dbReference type="SMART" id="SM00262">
    <property type="entry name" value="GEL"/>
    <property type="match status" value="2"/>
</dbReference>
<feature type="compositionally biased region" description="Polar residues" evidence="1">
    <location>
        <begin position="62"/>
        <end position="80"/>
    </location>
</feature>
<organism evidence="4 5">
    <name type="scientific">Penicillium concentricum</name>
    <dbReference type="NCBI Taxonomy" id="293559"/>
    <lineage>
        <taxon>Eukaryota</taxon>
        <taxon>Fungi</taxon>
        <taxon>Dikarya</taxon>
        <taxon>Ascomycota</taxon>
        <taxon>Pezizomycotina</taxon>
        <taxon>Eurotiomycetes</taxon>
        <taxon>Eurotiomycetidae</taxon>
        <taxon>Eurotiales</taxon>
        <taxon>Aspergillaceae</taxon>
        <taxon>Penicillium</taxon>
    </lineage>
</organism>
<feature type="compositionally biased region" description="Polar residues" evidence="1">
    <location>
        <begin position="956"/>
        <end position="965"/>
    </location>
</feature>
<feature type="compositionally biased region" description="Polar residues" evidence="1">
    <location>
        <begin position="557"/>
        <end position="566"/>
    </location>
</feature>
<evidence type="ECO:0000256" key="1">
    <source>
        <dbReference type="SAM" id="MobiDB-lite"/>
    </source>
</evidence>
<sequence>MTVPNESSEDVNDFLQRIRELGERRDKEDDERTKKLEEEIMQGRKERQARRAERARSLALTDDSSTLNVARLSTSSTSPRSIDPPEHLEPTPQTPQTPGPEPPTSSAVDSSQDTEVSDKRRGSVPDLGMDSPSRTRPPLSRSRAGTLSWQQRPSSRDFGMSPSASPTRSPTRASHLRNLSTASDENTLSRLQFGFPRPSKDAPVLPPSPDRGAGELAYSGKEEQTDSHTDVGAGHQEPEVEESSTELDKLEAVEERSSSPPRTGSRDSNMSHRFSVSSVSAGLGSPVHLTETPKLEPRQNDSFEESVPSPTQRRMSPERSRSTSPTKGLGGFVQSAMMRRSDSVSKRWSAQIPQGLGRSNSIVSNRSSVAGPNLSETPPTLGRVAREPSTLLRPGSSHSEAYTETTERPTTPANDRDSVNFDSPGKSFRPTHSRSASSATADGSESSFVSKTMDPRRWSPNKASWLESALNRPELPRQTSRPPSQPNWAKDRQSRGSVDLGRANNFKEVTPLGLMRTPPPGTQTKLPGSGPSLPTSPIKDGVPESPLGFPLKKVGTSGPSLPTSPTKDAVPESPSGFPFKRTGISGPSLPASPVKEAIPESPSGFPFKKPSVSGSSLHRNSVTEPPSEFPFKRPGTSGGSVSGSPEGKLKETPESPSGFPFKKPSVSGSSLHRNSVTEPPVEFPLKRPSVSGPSVSGSLAKETVPESPEFSFKRPSISSPSIPGTPETKLKEIAPVSPLVLGSPDAKQTKEEIPASPTPVEEALNALSGGAPVEEPKAASPAEVENESQEPPASEESEVINEPQSTPTRRAPPDSLSPKPNFSVSTSSRGPISPKAKPQSPVVDFRANLRKREVVKDNGDNKEPEFKNVFGRLKKTETRNYVAPDELKGNILRGKAALNNTGGPKKTERVDEFRKSLVLRKDEMKAGGGSIRRNTAGEQDAPKSSEIVPEAIAMRQNMTRANSIKQPLVDEPMSPAKSLSSRLSQDRPALSSPSSSFKGVSPSRVSQEQHQPLVDEPMSPAKSLSSRLSQDRPALSSPSSSFKGVSSSRVSQEQQLPVDDMMSPAKGLGSRLSQDRPALSSPSSSFKGVSPSRVSQEQQPLSPLPANDEQGWPLKDTSSSRASQESQPLSPFPDDDPIDEPEEAIPAACDYKQTPKAVSSANQKETREVVAPFAPSVVKMQEPSVKTLRPVRQWPPAPVAEATATPSPAPKSKLAGRINPALAGLLSRGVPAGDGLKKQLPTPTTPQTIDVSTPSPRDDTMEVGAISSSEATPSQSPIIPVESLEIDSEHLSQPDEDPVPDIKDSRSDSPVTEQLPEVTTPPQDTPERDTPQSGFPQALQTRSLTTDFNIFPSPNLEATPRDPVSPGEVSPSSAPPVPPKSDSPTSPLPVTPTPQWGQQNRFASSSPSPLRTSHNENQMDSRMSQQKSIPPVGVTVESARSSVSRPMSHPSPPVPPKDGNVMLHKPTDPRRLSRKMSAPSLVAQASEAREVIAGFFKTFPNARNRMDIDPQLMLMRKPDDVKIRTVKLQIWELTGDGRRQELPSHQEYILYQGSMYLCVHIFETGRSSTSEVYLWRGDDVPESSVEDEQPFARKVARENSSKLQVIRQGNEPKRFIQALGGIMITRRGSSSRHNSSALYMLCGRKHLGEMTFDEVDYSLRNLCSGFPYVVSAPFGKLYLWKGKGSGPEETGAARLIGMDLGLTGEFEEVTEGEEPEDFFDIFAGPREAAPQMCQAHWQLKPKYNHFRTRLLRLDHEPSQPTRFWNLRRPGSGSPVVKANDCIQEIEPFCYRDITDKDVYVLDTFFEIYVIIGDQASQKAAEFASAVVFAHEYGILATSLQDRPFIPKSYVALGGVSDRCQSAFRKWNPRSQHAPFVFSLDVVIEAIRSPEENE</sequence>
<feature type="compositionally biased region" description="Low complexity" evidence="1">
    <location>
        <begin position="526"/>
        <end position="537"/>
    </location>
</feature>
<feature type="compositionally biased region" description="Low complexity" evidence="1">
    <location>
        <begin position="161"/>
        <end position="173"/>
    </location>
</feature>
<evidence type="ECO:0000259" key="2">
    <source>
        <dbReference type="Pfam" id="PF13254"/>
    </source>
</evidence>
<feature type="compositionally biased region" description="Polar residues" evidence="1">
    <location>
        <begin position="1266"/>
        <end position="1277"/>
    </location>
</feature>
<keyword evidence="5" id="KW-1185">Reference proteome</keyword>
<feature type="region of interest" description="Disordered" evidence="1">
    <location>
        <begin position="895"/>
        <end position="914"/>
    </location>
</feature>
<feature type="compositionally biased region" description="Basic and acidic residues" evidence="1">
    <location>
        <begin position="22"/>
        <end position="56"/>
    </location>
</feature>
<dbReference type="InterPro" id="IPR007122">
    <property type="entry name" value="Villin/Gelsolin"/>
</dbReference>